<evidence type="ECO:0000256" key="1">
    <source>
        <dbReference type="ARBA" id="ARBA00022737"/>
    </source>
</evidence>
<dbReference type="RefSeq" id="WP_137627144.1">
    <property type="nucleotide sequence ID" value="NZ_BJDJ01000001.1"/>
</dbReference>
<evidence type="ECO:0000313" key="4">
    <source>
        <dbReference type="Proteomes" id="UP001596282"/>
    </source>
</evidence>
<dbReference type="SUPFAM" id="SSF63520">
    <property type="entry name" value="PTS-regulatory domain, PRD"/>
    <property type="match status" value="2"/>
</dbReference>
<gene>
    <name evidence="3" type="ORF">ACFP5Y_15385</name>
</gene>
<dbReference type="InterPro" id="IPR036650">
    <property type="entry name" value="CAT_RNA-bd_dom_sf"/>
</dbReference>
<dbReference type="PANTHER" id="PTHR30185:SF15">
    <property type="entry name" value="CRYPTIC BETA-GLUCOSIDE BGL OPERON ANTITERMINATOR"/>
    <property type="match status" value="1"/>
</dbReference>
<evidence type="ECO:0000259" key="2">
    <source>
        <dbReference type="PROSITE" id="PS51372"/>
    </source>
</evidence>
<reference evidence="4" key="1">
    <citation type="journal article" date="2019" name="Int. J. Syst. Evol. Microbiol.">
        <title>The Global Catalogue of Microorganisms (GCM) 10K type strain sequencing project: providing services to taxonomists for standard genome sequencing and annotation.</title>
        <authorList>
            <consortium name="The Broad Institute Genomics Platform"/>
            <consortium name="The Broad Institute Genome Sequencing Center for Infectious Disease"/>
            <person name="Wu L."/>
            <person name="Ma J."/>
        </authorList>
    </citation>
    <scope>NUCLEOTIDE SEQUENCE [LARGE SCALE GENOMIC DNA]</scope>
    <source>
        <strain evidence="4">CCM 8933</strain>
    </source>
</reference>
<dbReference type="PANTHER" id="PTHR30185">
    <property type="entry name" value="CRYPTIC BETA-GLUCOSIDE BGL OPERON ANTITERMINATOR"/>
    <property type="match status" value="1"/>
</dbReference>
<organism evidence="3 4">
    <name type="scientific">Lactiplantibacillus daowaiensis</name>
    <dbReference type="NCBI Taxonomy" id="2559918"/>
    <lineage>
        <taxon>Bacteria</taxon>
        <taxon>Bacillati</taxon>
        <taxon>Bacillota</taxon>
        <taxon>Bacilli</taxon>
        <taxon>Lactobacillales</taxon>
        <taxon>Lactobacillaceae</taxon>
        <taxon>Lactiplantibacillus</taxon>
    </lineage>
</organism>
<dbReference type="InterPro" id="IPR004341">
    <property type="entry name" value="CAT_RNA-bd_dom"/>
</dbReference>
<evidence type="ECO:0000313" key="3">
    <source>
        <dbReference type="EMBL" id="MFC6182622.1"/>
    </source>
</evidence>
<dbReference type="Proteomes" id="UP001596282">
    <property type="component" value="Unassembled WGS sequence"/>
</dbReference>
<keyword evidence="4" id="KW-1185">Reference proteome</keyword>
<dbReference type="PROSITE" id="PS51372">
    <property type="entry name" value="PRD_2"/>
    <property type="match status" value="2"/>
</dbReference>
<sequence>MKYIKNFNNNAALVVDEHQTEWIVLGNGVGFGHHPGDHIPKDRVARYFKADTANSEVLDTLGNFPSAITDATLQVVKAVETTLQVQFTDYQYLILADHIDFACTRARNGITLSDPANKWEVRQLFPKEFEAARQAILTLDAALGIDLPDDEATYLTYHFVNVKNEQENLQDTIAISQLTVSVIKIVQLQYQMTLDAESFNYSRFVSHLRYFFIRKIKGDTDVSQALDPSLLMLMRSKYPRESAVVNIITNYLHKARGWEMADNDKVYLILHVWRVTHREQTK</sequence>
<feature type="domain" description="PRD" evidence="2">
    <location>
        <begin position="170"/>
        <end position="282"/>
    </location>
</feature>
<dbReference type="Pfam" id="PF03123">
    <property type="entry name" value="CAT_RBD"/>
    <property type="match status" value="1"/>
</dbReference>
<accession>A0ABW1S4G1</accession>
<dbReference type="Gene3D" id="1.10.1790.10">
    <property type="entry name" value="PRD domain"/>
    <property type="match status" value="2"/>
</dbReference>
<comment type="caution">
    <text evidence="3">The sequence shown here is derived from an EMBL/GenBank/DDBJ whole genome shotgun (WGS) entry which is preliminary data.</text>
</comment>
<keyword evidence="1" id="KW-0677">Repeat</keyword>
<feature type="domain" description="PRD" evidence="2">
    <location>
        <begin position="63"/>
        <end position="169"/>
    </location>
</feature>
<dbReference type="InterPro" id="IPR011608">
    <property type="entry name" value="PRD"/>
</dbReference>
<dbReference type="Gene3D" id="2.30.24.10">
    <property type="entry name" value="CAT RNA-binding domain"/>
    <property type="match status" value="1"/>
</dbReference>
<proteinExistence type="predicted"/>
<name>A0ABW1S4G1_9LACO</name>
<dbReference type="Pfam" id="PF00874">
    <property type="entry name" value="PRD"/>
    <property type="match status" value="2"/>
</dbReference>
<dbReference type="SMART" id="SM01061">
    <property type="entry name" value="CAT_RBD"/>
    <property type="match status" value="1"/>
</dbReference>
<dbReference type="InterPro" id="IPR036634">
    <property type="entry name" value="PRD_sf"/>
</dbReference>
<dbReference type="EMBL" id="JBHSSC010000045">
    <property type="protein sequence ID" value="MFC6182622.1"/>
    <property type="molecule type" value="Genomic_DNA"/>
</dbReference>
<protein>
    <submittedName>
        <fullName evidence="3">PRD domain-containing protein</fullName>
    </submittedName>
</protein>
<dbReference type="SUPFAM" id="SSF50151">
    <property type="entry name" value="SacY-like RNA-binding domain"/>
    <property type="match status" value="1"/>
</dbReference>
<dbReference type="InterPro" id="IPR050661">
    <property type="entry name" value="BglG_antiterminators"/>
</dbReference>